<evidence type="ECO:0000313" key="3">
    <source>
        <dbReference type="Proteomes" id="UP000238312"/>
    </source>
</evidence>
<dbReference type="Proteomes" id="UP000238312">
    <property type="component" value="Unassembled WGS sequence"/>
</dbReference>
<comment type="caution">
    <text evidence="2">The sequence shown here is derived from an EMBL/GenBank/DDBJ whole genome shotgun (WGS) entry which is preliminary data.</text>
</comment>
<accession>A0A2T0LT58</accession>
<dbReference type="NCBIfam" id="NF033540">
    <property type="entry name" value="transpos_IS701"/>
    <property type="match status" value="1"/>
</dbReference>
<evidence type="ECO:0000313" key="2">
    <source>
        <dbReference type="EMBL" id="PRX46795.1"/>
    </source>
</evidence>
<dbReference type="RefSeq" id="WP_106253047.1">
    <property type="nucleotide sequence ID" value="NZ_PVNG01000044.1"/>
</dbReference>
<dbReference type="InterPro" id="IPR038721">
    <property type="entry name" value="IS701-like_DDE_dom"/>
</dbReference>
<dbReference type="PANTHER" id="PTHR33627">
    <property type="entry name" value="TRANSPOSASE"/>
    <property type="match status" value="1"/>
</dbReference>
<evidence type="ECO:0000259" key="1">
    <source>
        <dbReference type="Pfam" id="PF13546"/>
    </source>
</evidence>
<dbReference type="PANTHER" id="PTHR33627:SF1">
    <property type="entry name" value="TRANSPOSASE"/>
    <property type="match status" value="1"/>
</dbReference>
<gene>
    <name evidence="2" type="ORF">B0I32_14412</name>
</gene>
<reference evidence="2 3" key="1">
    <citation type="submission" date="2018-03" db="EMBL/GenBank/DDBJ databases">
        <title>Genomic Encyclopedia of Type Strains, Phase III (KMG-III): the genomes of soil and plant-associated and newly described type strains.</title>
        <authorList>
            <person name="Whitman W."/>
        </authorList>
    </citation>
    <scope>NUCLEOTIDE SEQUENCE [LARGE SCALE GENOMIC DNA]</scope>
    <source>
        <strain evidence="2 3">CGMCC 4.7104</strain>
    </source>
</reference>
<sequence length="419" mass="46750">MTPAELADVRGRLEDYAGEVFTSFARREQRSNGGLYLRGLMLDGRCKSMVPMAERLRVDHQRLQQFITSSTWDYVAVRRCLAQRAVKVVAPQAWVLDDTGHVKDGDASPGVARQYTGTAGKVTNCQIAVSVHAVTDACSAALNWRLFLPQRWDDALTEDKSEAAAIAERRRRCHVPEEQRHRPKWRQALEMLDELAAWGLVPPLVVTDSGYGDVTALRLGLTGRGLSYVVAVKGGTSAYAADVVPETVPWSGNGRRPVAKYRSAPSSLRELALAAGRRRLRRVSWRQGTKTSKDNPAATMRSRFLVLRVRPANSDIPRDGDGHLPECWLLAEWPPGESEPTGYWLSTLPAGIRLRDLVRLAKIRWRIEHDYRELKTGLGLTHFEGRSWNGWHRHITLVSAAHLFLTELRLTSPEVGGAG</sequence>
<feature type="domain" description="Transposase IS701-like DDE" evidence="1">
    <location>
        <begin position="19"/>
        <end position="291"/>
    </location>
</feature>
<name>A0A2T0LT58_9ACTN</name>
<dbReference type="EMBL" id="PVNG01000044">
    <property type="protein sequence ID" value="PRX46795.1"/>
    <property type="molecule type" value="Genomic_DNA"/>
</dbReference>
<keyword evidence="3" id="KW-1185">Reference proteome</keyword>
<dbReference type="SUPFAM" id="SSF53098">
    <property type="entry name" value="Ribonuclease H-like"/>
    <property type="match status" value="1"/>
</dbReference>
<dbReference type="InterPro" id="IPR039365">
    <property type="entry name" value="IS701-like"/>
</dbReference>
<dbReference type="InterPro" id="IPR012337">
    <property type="entry name" value="RNaseH-like_sf"/>
</dbReference>
<proteinExistence type="predicted"/>
<dbReference type="OrthoDB" id="4954307at2"/>
<dbReference type="Pfam" id="PF13546">
    <property type="entry name" value="DDE_5"/>
    <property type="match status" value="1"/>
</dbReference>
<organism evidence="2 3">
    <name type="scientific">Nonomuraea fuscirosea</name>
    <dbReference type="NCBI Taxonomy" id="1291556"/>
    <lineage>
        <taxon>Bacteria</taxon>
        <taxon>Bacillati</taxon>
        <taxon>Actinomycetota</taxon>
        <taxon>Actinomycetes</taxon>
        <taxon>Streptosporangiales</taxon>
        <taxon>Streptosporangiaceae</taxon>
        <taxon>Nonomuraea</taxon>
    </lineage>
</organism>
<dbReference type="AlphaFoldDB" id="A0A2T0LT58"/>
<protein>
    <submittedName>
        <fullName evidence="2">SRSO17 transposase</fullName>
    </submittedName>
</protein>